<evidence type="ECO:0000256" key="2">
    <source>
        <dbReference type="SAM" id="SignalP"/>
    </source>
</evidence>
<dbReference type="AlphaFoldDB" id="A0A6J4PVQ4"/>
<dbReference type="Pfam" id="PF03401">
    <property type="entry name" value="TctC"/>
    <property type="match status" value="1"/>
</dbReference>
<dbReference type="CDD" id="cd07012">
    <property type="entry name" value="PBP2_Bug_TTT"/>
    <property type="match status" value="1"/>
</dbReference>
<dbReference type="SUPFAM" id="SSF53850">
    <property type="entry name" value="Periplasmic binding protein-like II"/>
    <property type="match status" value="1"/>
</dbReference>
<evidence type="ECO:0000313" key="3">
    <source>
        <dbReference type="EMBL" id="CAA9423473.1"/>
    </source>
</evidence>
<dbReference type="EMBL" id="CADCUX010000462">
    <property type="protein sequence ID" value="CAA9423473.1"/>
    <property type="molecule type" value="Genomic_DNA"/>
</dbReference>
<gene>
    <name evidence="3" type="ORF">AVDCRST_MAG51-2191</name>
</gene>
<feature type="chain" id="PRO_5026943252" evidence="2">
    <location>
        <begin position="20"/>
        <end position="320"/>
    </location>
</feature>
<protein>
    <submittedName>
        <fullName evidence="3">Uncharacterized protein UPF0065</fullName>
    </submittedName>
</protein>
<sequence>MKKMFAALGLALAAPLALAQATPAPGCPDKNVLYWQAFPPGGESDLSARHQQVVLKKKCPAVETIIQYKAGAGGALMWTQINQLPGDGANVVGINLPHIVFQPIEGQVQYKTQDITPVFWFHYTPDILVVPEQSPIKTFQDFVRTAKDSPGKLSLGGSGLNSANHAAHERMNAAFGIKTVYVPFKGTGDMATSVIGAQIDGAMTYVPFAIANKGRIRPLAVAMDKRHPLMPDVPTFKELGVDWVDGAYRGIGVPKSTPPEARKRISDLWMALNTDPEMKELAAKSGFELVNVGVEQMDGFMAEKSKLYTEGATRLGLGKK</sequence>
<organism evidence="3">
    <name type="scientific">uncultured Ramlibacter sp</name>
    <dbReference type="NCBI Taxonomy" id="260755"/>
    <lineage>
        <taxon>Bacteria</taxon>
        <taxon>Pseudomonadati</taxon>
        <taxon>Pseudomonadota</taxon>
        <taxon>Betaproteobacteria</taxon>
        <taxon>Burkholderiales</taxon>
        <taxon>Comamonadaceae</taxon>
        <taxon>Ramlibacter</taxon>
        <taxon>environmental samples</taxon>
    </lineage>
</organism>
<dbReference type="Gene3D" id="3.40.190.150">
    <property type="entry name" value="Bordetella uptake gene, domain 1"/>
    <property type="match status" value="1"/>
</dbReference>
<dbReference type="PIRSF" id="PIRSF017082">
    <property type="entry name" value="YflP"/>
    <property type="match status" value="1"/>
</dbReference>
<keyword evidence="2" id="KW-0732">Signal</keyword>
<reference evidence="3" key="1">
    <citation type="submission" date="2020-02" db="EMBL/GenBank/DDBJ databases">
        <authorList>
            <person name="Meier V. D."/>
        </authorList>
    </citation>
    <scope>NUCLEOTIDE SEQUENCE</scope>
    <source>
        <strain evidence="3">AVDCRST_MAG51</strain>
    </source>
</reference>
<dbReference type="InterPro" id="IPR042100">
    <property type="entry name" value="Bug_dom1"/>
</dbReference>
<dbReference type="Gene3D" id="3.40.190.10">
    <property type="entry name" value="Periplasmic binding protein-like II"/>
    <property type="match status" value="1"/>
</dbReference>
<feature type="signal peptide" evidence="2">
    <location>
        <begin position="1"/>
        <end position="19"/>
    </location>
</feature>
<evidence type="ECO:0000256" key="1">
    <source>
        <dbReference type="ARBA" id="ARBA00006987"/>
    </source>
</evidence>
<dbReference type="PANTHER" id="PTHR42928">
    <property type="entry name" value="TRICARBOXYLATE-BINDING PROTEIN"/>
    <property type="match status" value="1"/>
</dbReference>
<name>A0A6J4PVQ4_9BURK</name>
<accession>A0A6J4PVQ4</accession>
<proteinExistence type="inferred from homology"/>
<dbReference type="PANTHER" id="PTHR42928:SF5">
    <property type="entry name" value="BLR1237 PROTEIN"/>
    <property type="match status" value="1"/>
</dbReference>
<comment type="similarity">
    <text evidence="1">Belongs to the UPF0065 (bug) family.</text>
</comment>
<dbReference type="InterPro" id="IPR005064">
    <property type="entry name" value="BUG"/>
</dbReference>